<gene>
    <name evidence="7" type="primary">LOC103607974</name>
</gene>
<reference evidence="7" key="1">
    <citation type="submission" date="2025-08" db="UniProtKB">
        <authorList>
            <consortium name="RefSeq"/>
        </authorList>
    </citation>
    <scope>IDENTIFICATION</scope>
</reference>
<feature type="coiled-coil region" evidence="3">
    <location>
        <begin position="122"/>
        <end position="156"/>
    </location>
</feature>
<protein>
    <submittedName>
        <fullName evidence="7">Tyrosine-protein kinase Fer-like</fullName>
    </submittedName>
</protein>
<dbReference type="GeneID" id="103607974"/>
<dbReference type="InterPro" id="IPR027267">
    <property type="entry name" value="AH/BAR_dom_sf"/>
</dbReference>
<dbReference type="Gene3D" id="1.20.1270.60">
    <property type="entry name" value="Arfaptin homology (AH) domain/BAR domain"/>
    <property type="match status" value="1"/>
</dbReference>
<sequence>MALALVAASASLVSVVYLGQQGYHMVAVVAPAAATPSLMSVVSLAAEGLTCGGGSGSGICICLSHSWLLMIQQTEQLSRIMKTHAEDLNSGPLHRLTMMIKDKQQVKKSYIGVHQQIEAEMIKVTKTELEKLKSSYRQLIKEMNYAKEKYKEALAKGKETEKAKERYDKATMKLHMLHNQYVLALKGAQLHQNQYYDTTLPLLLDSLQKMQEEMIKALKGIFDEYSQITSLVTEEIVNVHKEIEMSVEQIDPSTEYNNFIDVHRTMAAKEDIEFDISLLEENENLQANEIMWNNLTAESLQVMLKTLAEELIQTQQMLLNKEEAVLELEKRIEESSKSCEKKSDIVLLLSQKQTLEELKQSIQQLRCTEAKFAAQKELLEQKVQENDGKEPPPVINYEEDARSVTSMVLLNLFVNANRLVSHLRSPGEHFQEPPVESEEKALLLPSKLKRKTAIVFIPGRQQE</sequence>
<keyword evidence="4" id="KW-0732">Signal</keyword>
<dbReference type="Proteomes" id="UP000694923">
    <property type="component" value="Unplaced"/>
</dbReference>
<dbReference type="PROSITE" id="PS51741">
    <property type="entry name" value="F_BAR"/>
    <property type="match status" value="1"/>
</dbReference>
<evidence type="ECO:0000256" key="4">
    <source>
        <dbReference type="SAM" id="SignalP"/>
    </source>
</evidence>
<feature type="non-terminal residue" evidence="7">
    <location>
        <position position="463"/>
    </location>
</feature>
<evidence type="ECO:0000256" key="3">
    <source>
        <dbReference type="SAM" id="Coils"/>
    </source>
</evidence>
<evidence type="ECO:0000256" key="1">
    <source>
        <dbReference type="ARBA" id="ARBA00023054"/>
    </source>
</evidence>
<keyword evidence="1 2" id="KW-0175">Coiled coil</keyword>
<keyword evidence="6" id="KW-1185">Reference proteome</keyword>
<dbReference type="SUPFAM" id="SSF103657">
    <property type="entry name" value="BAR/IMD domain-like"/>
    <property type="match status" value="1"/>
</dbReference>
<feature type="signal peptide" evidence="4">
    <location>
        <begin position="1"/>
        <end position="18"/>
    </location>
</feature>
<proteinExistence type="predicted"/>
<evidence type="ECO:0000256" key="2">
    <source>
        <dbReference type="PROSITE-ProRule" id="PRU01077"/>
    </source>
</evidence>
<evidence type="ECO:0000313" key="7">
    <source>
        <dbReference type="RefSeq" id="XP_008590641.1"/>
    </source>
</evidence>
<dbReference type="InterPro" id="IPR031160">
    <property type="entry name" value="F_BAR_dom"/>
</dbReference>
<evidence type="ECO:0000313" key="6">
    <source>
        <dbReference type="Proteomes" id="UP000694923"/>
    </source>
</evidence>
<feature type="coiled-coil region" evidence="3">
    <location>
        <begin position="304"/>
        <end position="375"/>
    </location>
</feature>
<dbReference type="PANTHER" id="PTHR15735">
    <property type="entry name" value="FCH AND DOUBLE SH3 DOMAINS PROTEIN"/>
    <property type="match status" value="1"/>
</dbReference>
<dbReference type="Gene3D" id="1.10.287.160">
    <property type="entry name" value="HR1 repeat"/>
    <property type="match status" value="1"/>
</dbReference>
<evidence type="ECO:0000259" key="5">
    <source>
        <dbReference type="PROSITE" id="PS51741"/>
    </source>
</evidence>
<organism evidence="6 7">
    <name type="scientific">Galeopterus variegatus</name>
    <name type="common">Malayan flying lemur</name>
    <name type="synonym">Cynocephalus variegatus</name>
    <dbReference type="NCBI Taxonomy" id="482537"/>
    <lineage>
        <taxon>Eukaryota</taxon>
        <taxon>Metazoa</taxon>
        <taxon>Chordata</taxon>
        <taxon>Craniata</taxon>
        <taxon>Vertebrata</taxon>
        <taxon>Euteleostomi</taxon>
        <taxon>Mammalia</taxon>
        <taxon>Eutheria</taxon>
        <taxon>Euarchontoglires</taxon>
        <taxon>Dermoptera</taxon>
        <taxon>Cynocephalidae</taxon>
        <taxon>Galeopterus</taxon>
    </lineage>
</organism>
<name>A0ABM0SCQ0_GALVR</name>
<feature type="chain" id="PRO_5046689771" evidence="4">
    <location>
        <begin position="19"/>
        <end position="463"/>
    </location>
</feature>
<feature type="domain" description="F-BAR" evidence="5">
    <location>
        <begin position="62"/>
        <end position="255"/>
    </location>
</feature>
<dbReference type="PANTHER" id="PTHR15735:SF21">
    <property type="entry name" value="PROTEIN NERVOUS WRECK"/>
    <property type="match status" value="1"/>
</dbReference>
<accession>A0ABM0SCQ0</accession>
<dbReference type="RefSeq" id="XP_008590641.1">
    <property type="nucleotide sequence ID" value="XM_008592419.1"/>
</dbReference>